<protein>
    <recommendedName>
        <fullName evidence="4">FAD/NAD(P)-binding domain-containing protein</fullName>
    </recommendedName>
</protein>
<evidence type="ECO:0000256" key="3">
    <source>
        <dbReference type="ARBA" id="ARBA00023002"/>
    </source>
</evidence>
<evidence type="ECO:0000259" key="4">
    <source>
        <dbReference type="Pfam" id="PF07992"/>
    </source>
</evidence>
<dbReference type="Gene3D" id="3.50.50.60">
    <property type="entry name" value="FAD/NAD(P)-binding domain"/>
    <property type="match status" value="2"/>
</dbReference>
<evidence type="ECO:0000313" key="5">
    <source>
        <dbReference type="Ensembl" id="ENSTGUP00000037296.1"/>
    </source>
</evidence>
<dbReference type="PRINTS" id="PR00368">
    <property type="entry name" value="FADPNR"/>
</dbReference>
<evidence type="ECO:0000313" key="6">
    <source>
        <dbReference type="Proteomes" id="UP000007754"/>
    </source>
</evidence>
<sequence>APSLLQAVWVDFQKQKVHFMDGSCQKYQQLLIATGSHSGSLKVPGADLQNICTLQTPEESSKILELATGKNLVIVGASFIGMEVAAFLSDKAGSISVVEREEFPFQHALGPQVGGVAMKVRKTRGNLAPVLSHNSACPASVLTHQLCTHILFRCCKIKG</sequence>
<dbReference type="Pfam" id="PF07992">
    <property type="entry name" value="Pyr_redox_2"/>
    <property type="match status" value="1"/>
</dbReference>
<dbReference type="PANTHER" id="PTHR43557:SF7">
    <property type="entry name" value="RIESKE DOMAIN-CONTAINING PROTEIN"/>
    <property type="match status" value="1"/>
</dbReference>
<keyword evidence="3" id="KW-0560">Oxidoreductase</keyword>
<dbReference type="GeneTree" id="ENSGT00940000164941"/>
<dbReference type="InterPro" id="IPR050446">
    <property type="entry name" value="FAD-oxidoreductase/Apoptosis"/>
</dbReference>
<reference evidence="5 6" key="1">
    <citation type="journal article" date="2010" name="Nature">
        <title>The genome of a songbird.</title>
        <authorList>
            <person name="Warren W.C."/>
            <person name="Clayton D.F."/>
            <person name="Ellegren H."/>
            <person name="Arnold A.P."/>
            <person name="Hillier L.W."/>
            <person name="Kunstner A."/>
            <person name="Searle S."/>
            <person name="White S."/>
            <person name="Vilella A.J."/>
            <person name="Fairley S."/>
            <person name="Heger A."/>
            <person name="Kong L."/>
            <person name="Ponting C.P."/>
            <person name="Jarvis E.D."/>
            <person name="Mello C.V."/>
            <person name="Minx P."/>
            <person name="Lovell P."/>
            <person name="Velho T.A."/>
            <person name="Ferris M."/>
            <person name="Balakrishnan C.N."/>
            <person name="Sinha S."/>
            <person name="Blatti C."/>
            <person name="London S.E."/>
            <person name="Li Y."/>
            <person name="Lin Y.C."/>
            <person name="George J."/>
            <person name="Sweedler J."/>
            <person name="Southey B."/>
            <person name="Gunaratne P."/>
            <person name="Watson M."/>
            <person name="Nam K."/>
            <person name="Backstrom N."/>
            <person name="Smeds L."/>
            <person name="Nabholz B."/>
            <person name="Itoh Y."/>
            <person name="Whitney O."/>
            <person name="Pfenning A.R."/>
            <person name="Howard J."/>
            <person name="Volker M."/>
            <person name="Skinner B.M."/>
            <person name="Griffin D.K."/>
            <person name="Ye L."/>
            <person name="McLaren W.M."/>
            <person name="Flicek P."/>
            <person name="Quesada V."/>
            <person name="Velasco G."/>
            <person name="Lopez-Otin C."/>
            <person name="Puente X.S."/>
            <person name="Olender T."/>
            <person name="Lancet D."/>
            <person name="Smit A.F."/>
            <person name="Hubley R."/>
            <person name="Konkel M.K."/>
            <person name="Walker J.A."/>
            <person name="Batzer M.A."/>
            <person name="Gu W."/>
            <person name="Pollock D.D."/>
            <person name="Chen L."/>
            <person name="Cheng Z."/>
            <person name="Eichler E.E."/>
            <person name="Stapley J."/>
            <person name="Slate J."/>
            <person name="Ekblom R."/>
            <person name="Birkhead T."/>
            <person name="Burke T."/>
            <person name="Burt D."/>
            <person name="Scharff C."/>
            <person name="Adam I."/>
            <person name="Richard H."/>
            <person name="Sultan M."/>
            <person name="Soldatov A."/>
            <person name="Lehrach H."/>
            <person name="Edwards S.V."/>
            <person name="Yang S.P."/>
            <person name="Li X."/>
            <person name="Graves T."/>
            <person name="Fulton L."/>
            <person name="Nelson J."/>
            <person name="Chinwalla A."/>
            <person name="Hou S."/>
            <person name="Mardis E.R."/>
            <person name="Wilson R.K."/>
        </authorList>
    </citation>
    <scope>NUCLEOTIDE SEQUENCE [LARGE SCALE GENOMIC DNA]</scope>
</reference>
<dbReference type="Proteomes" id="UP000007754">
    <property type="component" value="Chromosome 19"/>
</dbReference>
<dbReference type="Ensembl" id="ENSTGUT00000034682.1">
    <property type="protein sequence ID" value="ENSTGUP00000037296.1"/>
    <property type="gene ID" value="ENSTGUG00000005712.2"/>
</dbReference>
<keyword evidence="2" id="KW-0274">FAD</keyword>
<keyword evidence="6" id="KW-1185">Reference proteome</keyword>
<dbReference type="InterPro" id="IPR036188">
    <property type="entry name" value="FAD/NAD-bd_sf"/>
</dbReference>
<dbReference type="GO" id="GO:0016651">
    <property type="term" value="F:oxidoreductase activity, acting on NAD(P)H"/>
    <property type="evidence" value="ECO:0007669"/>
    <property type="project" value="TreeGrafter"/>
</dbReference>
<evidence type="ECO:0000256" key="1">
    <source>
        <dbReference type="ARBA" id="ARBA00022630"/>
    </source>
</evidence>
<dbReference type="PANTHER" id="PTHR43557">
    <property type="entry name" value="APOPTOSIS-INDUCING FACTOR 1"/>
    <property type="match status" value="1"/>
</dbReference>
<name>A0A674HSK2_TAEGU</name>
<dbReference type="AlphaFoldDB" id="A0A674HSK2"/>
<reference evidence="5" key="2">
    <citation type="submission" date="2025-08" db="UniProtKB">
        <authorList>
            <consortium name="Ensembl"/>
        </authorList>
    </citation>
    <scope>IDENTIFICATION</scope>
</reference>
<proteinExistence type="predicted"/>
<accession>A0A674HSK2</accession>
<dbReference type="InterPro" id="IPR023753">
    <property type="entry name" value="FAD/NAD-binding_dom"/>
</dbReference>
<feature type="domain" description="FAD/NAD(P)-binding" evidence="4">
    <location>
        <begin position="7"/>
        <end position="125"/>
    </location>
</feature>
<dbReference type="GO" id="GO:0005737">
    <property type="term" value="C:cytoplasm"/>
    <property type="evidence" value="ECO:0007669"/>
    <property type="project" value="TreeGrafter"/>
</dbReference>
<dbReference type="SUPFAM" id="SSF51905">
    <property type="entry name" value="FAD/NAD(P)-binding domain"/>
    <property type="match status" value="1"/>
</dbReference>
<evidence type="ECO:0000256" key="2">
    <source>
        <dbReference type="ARBA" id="ARBA00022827"/>
    </source>
</evidence>
<dbReference type="PRINTS" id="PR00411">
    <property type="entry name" value="PNDRDTASEI"/>
</dbReference>
<reference evidence="5" key="3">
    <citation type="submission" date="2025-09" db="UniProtKB">
        <authorList>
            <consortium name="Ensembl"/>
        </authorList>
    </citation>
    <scope>IDENTIFICATION</scope>
</reference>
<keyword evidence="1" id="KW-0285">Flavoprotein</keyword>
<organism evidence="5 6">
    <name type="scientific">Taeniopygia guttata</name>
    <name type="common">Zebra finch</name>
    <name type="synonym">Poephila guttata</name>
    <dbReference type="NCBI Taxonomy" id="59729"/>
    <lineage>
        <taxon>Eukaryota</taxon>
        <taxon>Metazoa</taxon>
        <taxon>Chordata</taxon>
        <taxon>Craniata</taxon>
        <taxon>Vertebrata</taxon>
        <taxon>Euteleostomi</taxon>
        <taxon>Archelosauria</taxon>
        <taxon>Archosauria</taxon>
        <taxon>Dinosauria</taxon>
        <taxon>Saurischia</taxon>
        <taxon>Theropoda</taxon>
        <taxon>Coelurosauria</taxon>
        <taxon>Aves</taxon>
        <taxon>Neognathae</taxon>
        <taxon>Neoaves</taxon>
        <taxon>Telluraves</taxon>
        <taxon>Australaves</taxon>
        <taxon>Passeriformes</taxon>
        <taxon>Passeroidea</taxon>
        <taxon>Estrildidae</taxon>
        <taxon>Estrildinae</taxon>
        <taxon>Taeniopygia</taxon>
    </lineage>
</organism>